<evidence type="ECO:0000256" key="2">
    <source>
        <dbReference type="SAM" id="Coils"/>
    </source>
</evidence>
<feature type="non-terminal residue" evidence="4">
    <location>
        <position position="1"/>
    </location>
</feature>
<dbReference type="GO" id="GO:0030246">
    <property type="term" value="F:carbohydrate binding"/>
    <property type="evidence" value="ECO:0007669"/>
    <property type="project" value="UniProtKB-KW"/>
</dbReference>
<dbReference type="InterPro" id="IPR016187">
    <property type="entry name" value="CTDL_fold"/>
</dbReference>
<protein>
    <submittedName>
        <fullName evidence="4">CD209 protein</fullName>
    </submittedName>
</protein>
<dbReference type="EMBL" id="JAATIS010001721">
    <property type="protein sequence ID" value="KAG2465351.1"/>
    <property type="molecule type" value="Genomic_DNA"/>
</dbReference>
<dbReference type="AlphaFoldDB" id="A0A8X7XC22"/>
<keyword evidence="1" id="KW-0430">Lectin</keyword>
<dbReference type="SMART" id="SM00034">
    <property type="entry name" value="CLECT"/>
    <property type="match status" value="1"/>
</dbReference>
<feature type="coiled-coil region" evidence="2">
    <location>
        <begin position="33"/>
        <end position="81"/>
    </location>
</feature>
<sequence>MEQTEKSCDPNTTLLLEKCKGLHRNFTLLEAHMREMNKKHNRLQSQYEGMNKTYTSLQFKYKQLNMKHTSLQTKYEQLNDRATALDKSCLLRDTSAQGQTCPLCPESWLLFNSKCYFFSTNKMNWISSRDNCISFGGHLVIIEGMEKQNFLKALVEIKEDADKSYWIGLTDVVKEGHFIWVDNKPLDPKKGFWSKGEPNNWTHEQHTPSGEDCVYLQKSKQYSGWYDGNCKVLKKRICEAAPARCPAQERRMNGSI</sequence>
<organism evidence="4 5">
    <name type="scientific">Polypterus senegalus</name>
    <name type="common">Senegal bichir</name>
    <dbReference type="NCBI Taxonomy" id="55291"/>
    <lineage>
        <taxon>Eukaryota</taxon>
        <taxon>Metazoa</taxon>
        <taxon>Chordata</taxon>
        <taxon>Craniata</taxon>
        <taxon>Vertebrata</taxon>
        <taxon>Euteleostomi</taxon>
        <taxon>Actinopterygii</taxon>
        <taxon>Polypteriformes</taxon>
        <taxon>Polypteridae</taxon>
        <taxon>Polypterus</taxon>
    </lineage>
</organism>
<keyword evidence="5" id="KW-1185">Reference proteome</keyword>
<reference evidence="4 5" key="1">
    <citation type="journal article" date="2021" name="Cell">
        <title>Tracing the genetic footprints of vertebrate landing in non-teleost ray-finned fishes.</title>
        <authorList>
            <person name="Bi X."/>
            <person name="Wang K."/>
            <person name="Yang L."/>
            <person name="Pan H."/>
            <person name="Jiang H."/>
            <person name="Wei Q."/>
            <person name="Fang M."/>
            <person name="Yu H."/>
            <person name="Zhu C."/>
            <person name="Cai Y."/>
            <person name="He Y."/>
            <person name="Gan X."/>
            <person name="Zeng H."/>
            <person name="Yu D."/>
            <person name="Zhu Y."/>
            <person name="Jiang H."/>
            <person name="Qiu Q."/>
            <person name="Yang H."/>
            <person name="Zhang Y.E."/>
            <person name="Wang W."/>
            <person name="Zhu M."/>
            <person name="He S."/>
            <person name="Zhang G."/>
        </authorList>
    </citation>
    <scope>NUCLEOTIDE SEQUENCE [LARGE SCALE GENOMIC DNA]</scope>
    <source>
        <strain evidence="4">Bchr_013</strain>
    </source>
</reference>
<comment type="caution">
    <text evidence="4">The sequence shown here is derived from an EMBL/GenBank/DDBJ whole genome shotgun (WGS) entry which is preliminary data.</text>
</comment>
<dbReference type="Pfam" id="PF00059">
    <property type="entry name" value="Lectin_C"/>
    <property type="match status" value="1"/>
</dbReference>
<gene>
    <name evidence="4" type="primary">Cd209</name>
    <name evidence="4" type="ORF">GTO96_0017171</name>
</gene>
<dbReference type="PROSITE" id="PS50041">
    <property type="entry name" value="C_TYPE_LECTIN_2"/>
    <property type="match status" value="1"/>
</dbReference>
<dbReference type="SUPFAM" id="SSF56436">
    <property type="entry name" value="C-type lectin-like"/>
    <property type="match status" value="1"/>
</dbReference>
<dbReference type="InterPro" id="IPR033989">
    <property type="entry name" value="CD209-like_CTLD"/>
</dbReference>
<evidence type="ECO:0000256" key="1">
    <source>
        <dbReference type="ARBA" id="ARBA00022734"/>
    </source>
</evidence>
<accession>A0A8X7XC22</accession>
<dbReference type="PANTHER" id="PTHR22803">
    <property type="entry name" value="MANNOSE, PHOSPHOLIPASE, LECTIN RECEPTOR RELATED"/>
    <property type="match status" value="1"/>
</dbReference>
<dbReference type="InterPro" id="IPR001304">
    <property type="entry name" value="C-type_lectin-like"/>
</dbReference>
<proteinExistence type="predicted"/>
<dbReference type="CDD" id="cd03590">
    <property type="entry name" value="CLECT_DC-SIGN_like"/>
    <property type="match status" value="1"/>
</dbReference>
<evidence type="ECO:0000313" key="5">
    <source>
        <dbReference type="Proteomes" id="UP000886611"/>
    </source>
</evidence>
<evidence type="ECO:0000313" key="4">
    <source>
        <dbReference type="EMBL" id="KAG2465351.1"/>
    </source>
</evidence>
<dbReference type="InterPro" id="IPR050111">
    <property type="entry name" value="C-type_lectin/snaclec_domain"/>
</dbReference>
<name>A0A8X7XC22_POLSE</name>
<dbReference type="InterPro" id="IPR016186">
    <property type="entry name" value="C-type_lectin-like/link_sf"/>
</dbReference>
<evidence type="ECO:0000259" key="3">
    <source>
        <dbReference type="PROSITE" id="PS50041"/>
    </source>
</evidence>
<keyword evidence="2" id="KW-0175">Coiled coil</keyword>
<feature type="domain" description="C-type lectin" evidence="3">
    <location>
        <begin position="111"/>
        <end position="239"/>
    </location>
</feature>
<feature type="non-terminal residue" evidence="4">
    <location>
        <position position="256"/>
    </location>
</feature>
<dbReference type="Gene3D" id="3.10.100.10">
    <property type="entry name" value="Mannose-Binding Protein A, subunit A"/>
    <property type="match status" value="1"/>
</dbReference>
<dbReference type="Proteomes" id="UP000886611">
    <property type="component" value="Unassembled WGS sequence"/>
</dbReference>